<comment type="caution">
    <text evidence="2">The sequence shown here is derived from an EMBL/GenBank/DDBJ whole genome shotgun (WGS) entry which is preliminary data.</text>
</comment>
<protein>
    <submittedName>
        <fullName evidence="2">Uncharacterized protein</fullName>
    </submittedName>
</protein>
<accession>A0ABV5SNW1</accession>
<organism evidence="2 3">
    <name type="scientific">Agromyces lapidis</name>
    <dbReference type="NCBI Taxonomy" id="279574"/>
    <lineage>
        <taxon>Bacteria</taxon>
        <taxon>Bacillati</taxon>
        <taxon>Actinomycetota</taxon>
        <taxon>Actinomycetes</taxon>
        <taxon>Micrococcales</taxon>
        <taxon>Microbacteriaceae</taxon>
        <taxon>Agromyces</taxon>
    </lineage>
</organism>
<proteinExistence type="predicted"/>
<dbReference type="EMBL" id="JBHMBL010000001">
    <property type="protein sequence ID" value="MFB9642015.1"/>
    <property type="molecule type" value="Genomic_DNA"/>
</dbReference>
<sequence>MSDSTPTPADDAVRDRRVENELAPEEQLLEGWLPRPTPTDGPAPAP</sequence>
<evidence type="ECO:0000313" key="3">
    <source>
        <dbReference type="Proteomes" id="UP001589667"/>
    </source>
</evidence>
<feature type="region of interest" description="Disordered" evidence="1">
    <location>
        <begin position="1"/>
        <end position="46"/>
    </location>
</feature>
<dbReference type="RefSeq" id="WP_157424771.1">
    <property type="nucleotide sequence ID" value="NZ_BAAANI010000007.1"/>
</dbReference>
<evidence type="ECO:0000313" key="2">
    <source>
        <dbReference type="EMBL" id="MFB9642015.1"/>
    </source>
</evidence>
<dbReference type="Proteomes" id="UP001589667">
    <property type="component" value="Unassembled WGS sequence"/>
</dbReference>
<reference evidence="2 3" key="1">
    <citation type="submission" date="2024-09" db="EMBL/GenBank/DDBJ databases">
        <authorList>
            <person name="Sun Q."/>
            <person name="Mori K."/>
        </authorList>
    </citation>
    <scope>NUCLEOTIDE SEQUENCE [LARGE SCALE GENOMIC DNA]</scope>
    <source>
        <strain evidence="2 3">JCM 14321</strain>
    </source>
</reference>
<feature type="compositionally biased region" description="Pro residues" evidence="1">
    <location>
        <begin position="35"/>
        <end position="46"/>
    </location>
</feature>
<evidence type="ECO:0000256" key="1">
    <source>
        <dbReference type="SAM" id="MobiDB-lite"/>
    </source>
</evidence>
<feature type="compositionally biased region" description="Basic and acidic residues" evidence="1">
    <location>
        <begin position="11"/>
        <end position="20"/>
    </location>
</feature>
<gene>
    <name evidence="2" type="ORF">ACFFQV_06890</name>
</gene>
<name>A0ABV5SNW1_9MICO</name>
<keyword evidence="3" id="KW-1185">Reference proteome</keyword>